<feature type="domain" description="Helicase C-terminal" evidence="3">
    <location>
        <begin position="478"/>
        <end position="567"/>
    </location>
</feature>
<protein>
    <submittedName>
        <fullName evidence="4">BA71V-Q706L (J10L) protein</fullName>
    </submittedName>
</protein>
<dbReference type="InterPro" id="IPR000330">
    <property type="entry name" value="SNF2_N"/>
</dbReference>
<evidence type="ECO:0000256" key="2">
    <source>
        <dbReference type="SAM" id="MobiDB-lite"/>
    </source>
</evidence>
<keyword evidence="1" id="KW-0378">Hydrolase</keyword>
<dbReference type="InterPro" id="IPR001650">
    <property type="entry name" value="Helicase_C-like"/>
</dbReference>
<comment type="caution">
    <text evidence="4">The sequence shown here is derived from an EMBL/GenBank/DDBJ whole genome shotgun (WGS) entry which is preliminary data.</text>
</comment>
<dbReference type="PANTHER" id="PTHR45766:SF6">
    <property type="entry name" value="SWI_SNF-RELATED MATRIX-ASSOCIATED ACTIN-DEPENDENT REGULATOR OF CHROMATIN SUBFAMILY A-LIKE PROTEIN 1"/>
    <property type="match status" value="1"/>
</dbReference>
<evidence type="ECO:0000313" key="4">
    <source>
        <dbReference type="EMBL" id="GFR91259.1"/>
    </source>
</evidence>
<name>A0AAV4H0T3_9GAST</name>
<dbReference type="SMART" id="SM00490">
    <property type="entry name" value="HELICc"/>
    <property type="match status" value="1"/>
</dbReference>
<organism evidence="4 5">
    <name type="scientific">Elysia marginata</name>
    <dbReference type="NCBI Taxonomy" id="1093978"/>
    <lineage>
        <taxon>Eukaryota</taxon>
        <taxon>Metazoa</taxon>
        <taxon>Spiralia</taxon>
        <taxon>Lophotrochozoa</taxon>
        <taxon>Mollusca</taxon>
        <taxon>Gastropoda</taxon>
        <taxon>Heterobranchia</taxon>
        <taxon>Euthyneura</taxon>
        <taxon>Panpulmonata</taxon>
        <taxon>Sacoglossa</taxon>
        <taxon>Placobranchoidea</taxon>
        <taxon>Plakobranchidae</taxon>
        <taxon>Elysia</taxon>
    </lineage>
</organism>
<feature type="region of interest" description="Disordered" evidence="2">
    <location>
        <begin position="350"/>
        <end position="377"/>
    </location>
</feature>
<dbReference type="Pfam" id="PF00271">
    <property type="entry name" value="Helicase_C"/>
    <property type="match status" value="1"/>
</dbReference>
<dbReference type="PANTHER" id="PTHR45766">
    <property type="entry name" value="DNA ANNEALING HELICASE AND ENDONUCLEASE ZRANB3 FAMILY MEMBER"/>
    <property type="match status" value="1"/>
</dbReference>
<proteinExistence type="predicted"/>
<accession>A0AAV4H0T3</accession>
<dbReference type="Proteomes" id="UP000762676">
    <property type="component" value="Unassembled WGS sequence"/>
</dbReference>
<dbReference type="GO" id="GO:0016787">
    <property type="term" value="F:hydrolase activity"/>
    <property type="evidence" value="ECO:0007669"/>
    <property type="project" value="UniProtKB-KW"/>
</dbReference>
<dbReference type="GO" id="GO:0005524">
    <property type="term" value="F:ATP binding"/>
    <property type="evidence" value="ECO:0007669"/>
    <property type="project" value="InterPro"/>
</dbReference>
<dbReference type="EMBL" id="BMAT01005335">
    <property type="protein sequence ID" value="GFR91259.1"/>
    <property type="molecule type" value="Genomic_DNA"/>
</dbReference>
<dbReference type="AlphaFoldDB" id="A0AAV4H0T3"/>
<keyword evidence="5" id="KW-1185">Reference proteome</keyword>
<dbReference type="SUPFAM" id="SSF52540">
    <property type="entry name" value="P-loop containing nucleoside triphosphate hydrolases"/>
    <property type="match status" value="2"/>
</dbReference>
<sequence length="755" mass="83264">MPNSAPRGAVKKDTSVCGDNNALVRNSTSFPVRVSARLRVLFKEYQEILARGDVQNPERLAASGLKYYQFLVRAVMTNPEFGIGECGNARGLLIYHTMGMGKTFLAVATAMALWDVRPPIVIVAKALQENFIQTVEKFVRMLHPGLVENELKAKQAVAVRRFKFVSIDAYNMASQVAKATTGAGGPGSLNGRLLVVDEAHNLFRGIINSPNEKTNARRLYEMVMEARNLRILFLTGTPASKDPFELVPCFNMLAGLDLLPTQYEVFYKHYVDLAESAIRNRGKLANRLLGLVSHVAHTLPSDPGKAKETGSARLRGDGGFPEEIETIFERVEMSAEQYRQYLLAREKEEAEGKSGESGFAPSERITSSPVLSLPGSETGAGSTYYVKSRTLSNFAPPRDERDRAVDAMSDDVFSENTSPKASRLVSNLAKSPGPALIYSQFVGVGGLAVIARFLQSAGYVEFVLSCRADDYGLLPPTDGAVDAATSSPAAPCYAIISGSVKAENRIRLQEVFNSPGNAHGERIRALLVSKTGAEGLDLKGVRQVHIFEPYWDKSREDQVKARGVRLGSHDHLPVEEREVQPFLYIAVANQKMLEGLLRSSEKEAEAPLRKHLLVEELTIDEKFHTRALNKHTLNEAFRVLLREVCLECSINGYGNCRLCIPTDAPLFHEDPIRDLFRADPCQTVFETEISVQEIRLPGDDTVVYFFRKEPTAPFGVRFFVYDDGLEAYTPVDPASGVFMRLYEALDGPTGEGLSV</sequence>
<evidence type="ECO:0000259" key="3">
    <source>
        <dbReference type="SMART" id="SM00490"/>
    </source>
</evidence>
<evidence type="ECO:0000256" key="1">
    <source>
        <dbReference type="ARBA" id="ARBA00022801"/>
    </source>
</evidence>
<evidence type="ECO:0000313" key="5">
    <source>
        <dbReference type="Proteomes" id="UP000762676"/>
    </source>
</evidence>
<dbReference type="Gene3D" id="3.40.50.300">
    <property type="entry name" value="P-loop containing nucleotide triphosphate hydrolases"/>
    <property type="match status" value="2"/>
</dbReference>
<dbReference type="InterPro" id="IPR027417">
    <property type="entry name" value="P-loop_NTPase"/>
</dbReference>
<gene>
    <name evidence="4" type="ORF">ElyMa_002588200</name>
</gene>
<reference evidence="4 5" key="1">
    <citation type="journal article" date="2021" name="Elife">
        <title>Chloroplast acquisition without the gene transfer in kleptoplastic sea slugs, Plakobranchus ocellatus.</title>
        <authorList>
            <person name="Maeda T."/>
            <person name="Takahashi S."/>
            <person name="Yoshida T."/>
            <person name="Shimamura S."/>
            <person name="Takaki Y."/>
            <person name="Nagai Y."/>
            <person name="Toyoda A."/>
            <person name="Suzuki Y."/>
            <person name="Arimoto A."/>
            <person name="Ishii H."/>
            <person name="Satoh N."/>
            <person name="Nishiyama T."/>
            <person name="Hasebe M."/>
            <person name="Maruyama T."/>
            <person name="Minagawa J."/>
            <person name="Obokata J."/>
            <person name="Shigenobu S."/>
        </authorList>
    </citation>
    <scope>NUCLEOTIDE SEQUENCE [LARGE SCALE GENOMIC DNA]</scope>
</reference>
<dbReference type="Pfam" id="PF00176">
    <property type="entry name" value="SNF2-rel_dom"/>
    <property type="match status" value="1"/>
</dbReference>